<evidence type="ECO:0000256" key="1">
    <source>
        <dbReference type="SAM" id="SignalP"/>
    </source>
</evidence>
<sequence length="284" mass="31298">MKTISQIAITLIFTLSLTACDAQIKNAKTETVTIYGNCGMCEKTIEKAGNKKGVATVDWNKDTKVASLTYDEKQTSKDEILKRIALSGYDSDSFLAPDEAYNDLPGCCQYDRKAKTPVKKEAVAETMNHHHEEAATVDVQKAAPLAAVFDKYFAVKDALVKTDGAGASVSATALVQEINKIDMKSLDMNVHTVWMKVLGELKEDAEHISETKDAAHQRDHFDSLSKNIYSLIKVSKVETPVYYQFCPMANDGKGANWLSKENAVKNPYYGSMMLSCGKTVETIK</sequence>
<evidence type="ECO:0000313" key="3">
    <source>
        <dbReference type="EMBL" id="WNM17981.1"/>
    </source>
</evidence>
<dbReference type="EMBL" id="CP134878">
    <property type="protein sequence ID" value="WNM17981.1"/>
    <property type="molecule type" value="Genomic_DNA"/>
</dbReference>
<dbReference type="InterPro" id="IPR036163">
    <property type="entry name" value="HMA_dom_sf"/>
</dbReference>
<accession>A0AA96EYK3</accession>
<feature type="domain" description="DUF3347" evidence="2">
    <location>
        <begin position="148"/>
        <end position="237"/>
    </location>
</feature>
<feature type="signal peptide" evidence="1">
    <location>
        <begin position="1"/>
        <end position="21"/>
    </location>
</feature>
<dbReference type="Pfam" id="PF11827">
    <property type="entry name" value="DUF3347"/>
    <property type="match status" value="1"/>
</dbReference>
<dbReference type="GO" id="GO:0046872">
    <property type="term" value="F:metal ion binding"/>
    <property type="evidence" value="ECO:0007669"/>
    <property type="project" value="InterPro"/>
</dbReference>
<dbReference type="PROSITE" id="PS51257">
    <property type="entry name" value="PROKAR_LIPOPROTEIN"/>
    <property type="match status" value="1"/>
</dbReference>
<proteinExistence type="predicted"/>
<dbReference type="Gene3D" id="3.30.70.100">
    <property type="match status" value="1"/>
</dbReference>
<dbReference type="Proteomes" id="UP001304515">
    <property type="component" value="Chromosome"/>
</dbReference>
<dbReference type="KEGG" id="fcj:RN605_01440"/>
<reference evidence="4 5" key="1">
    <citation type="submission" date="2023-09" db="EMBL/GenBank/DDBJ databases">
        <title>Flavobacterium sp. a novel bacteria isolate from Pepper rhizosphere.</title>
        <authorList>
            <person name="Peng Y."/>
            <person name="Lee J."/>
        </authorList>
    </citation>
    <scope>NUCLEOTIDE SEQUENCE [LARGE SCALE GENOMIC DNA]</scope>
    <source>
        <strain evidence="3">PMR2A8</strain>
        <strain evidence="4 5">PMTSA4</strain>
    </source>
</reference>
<protein>
    <submittedName>
        <fullName evidence="4">DUF3347 domain-containing protein</fullName>
    </submittedName>
</protein>
<dbReference type="SUPFAM" id="SSF55008">
    <property type="entry name" value="HMA, heavy metal-associated domain"/>
    <property type="match status" value="1"/>
</dbReference>
<keyword evidence="5" id="KW-1185">Reference proteome</keyword>
<keyword evidence="1" id="KW-0732">Signal</keyword>
<gene>
    <name evidence="4" type="ORF">RN605_01440</name>
    <name evidence="3" type="ORF">RN608_08140</name>
</gene>
<dbReference type="RefSeq" id="WP_313321631.1">
    <property type="nucleotide sequence ID" value="NZ_CP134878.1"/>
</dbReference>
<evidence type="ECO:0000259" key="2">
    <source>
        <dbReference type="Pfam" id="PF11827"/>
    </source>
</evidence>
<evidence type="ECO:0000313" key="4">
    <source>
        <dbReference type="EMBL" id="WNM22033.1"/>
    </source>
</evidence>
<feature type="chain" id="PRO_5044705443" evidence="1">
    <location>
        <begin position="22"/>
        <end position="284"/>
    </location>
</feature>
<evidence type="ECO:0000313" key="5">
    <source>
        <dbReference type="Proteomes" id="UP001304515"/>
    </source>
</evidence>
<dbReference type="CDD" id="cd00371">
    <property type="entry name" value="HMA"/>
    <property type="match status" value="1"/>
</dbReference>
<dbReference type="EMBL" id="CP134890">
    <property type="protein sequence ID" value="WNM22033.1"/>
    <property type="molecule type" value="Genomic_DNA"/>
</dbReference>
<dbReference type="InterPro" id="IPR006121">
    <property type="entry name" value="HMA_dom"/>
</dbReference>
<dbReference type="InterPro" id="IPR021782">
    <property type="entry name" value="DUF3347"/>
</dbReference>
<dbReference type="AlphaFoldDB" id="A0AA96J5V6"/>
<organism evidence="4 5">
    <name type="scientific">Flavobacterium capsici</name>
    <dbReference type="NCBI Taxonomy" id="3075618"/>
    <lineage>
        <taxon>Bacteria</taxon>
        <taxon>Pseudomonadati</taxon>
        <taxon>Bacteroidota</taxon>
        <taxon>Flavobacteriia</taxon>
        <taxon>Flavobacteriales</taxon>
        <taxon>Flavobacteriaceae</taxon>
        <taxon>Flavobacterium</taxon>
    </lineage>
</organism>
<accession>A0AA96J5V6</accession>
<name>A0AA96J5V6_9FLAO</name>